<proteinExistence type="predicted"/>
<accession>A0ABQ5B506</accession>
<dbReference type="InterPro" id="IPR025239">
    <property type="entry name" value="DUF4187"/>
</dbReference>
<dbReference type="SMART" id="SM01173">
    <property type="entry name" value="DUF4187"/>
    <property type="match status" value="1"/>
</dbReference>
<gene>
    <name evidence="2" type="ORF">Tco_0856862</name>
</gene>
<organism evidence="2 3">
    <name type="scientific">Tanacetum coccineum</name>
    <dbReference type="NCBI Taxonomy" id="301880"/>
    <lineage>
        <taxon>Eukaryota</taxon>
        <taxon>Viridiplantae</taxon>
        <taxon>Streptophyta</taxon>
        <taxon>Embryophyta</taxon>
        <taxon>Tracheophyta</taxon>
        <taxon>Spermatophyta</taxon>
        <taxon>Magnoliopsida</taxon>
        <taxon>eudicotyledons</taxon>
        <taxon>Gunneridae</taxon>
        <taxon>Pentapetalae</taxon>
        <taxon>asterids</taxon>
        <taxon>campanulids</taxon>
        <taxon>Asterales</taxon>
        <taxon>Asteraceae</taxon>
        <taxon>Asteroideae</taxon>
        <taxon>Anthemideae</taxon>
        <taxon>Anthemidinae</taxon>
        <taxon>Tanacetum</taxon>
    </lineage>
</organism>
<reference evidence="2" key="2">
    <citation type="submission" date="2022-01" db="EMBL/GenBank/DDBJ databases">
        <authorList>
            <person name="Yamashiro T."/>
            <person name="Shiraishi A."/>
            <person name="Satake H."/>
            <person name="Nakayama K."/>
        </authorList>
    </citation>
    <scope>NUCLEOTIDE SEQUENCE</scope>
</reference>
<keyword evidence="3" id="KW-1185">Reference proteome</keyword>
<dbReference type="PANTHER" id="PTHR21032:SF0">
    <property type="entry name" value="G PATCH DOMAIN-CONTAINING PROTEIN 11"/>
    <property type="match status" value="1"/>
</dbReference>
<dbReference type="PANTHER" id="PTHR21032">
    <property type="entry name" value="G PATCH DOMAIN-CONTAINING PROTEIN 11"/>
    <property type="match status" value="1"/>
</dbReference>
<evidence type="ECO:0000259" key="1">
    <source>
        <dbReference type="SMART" id="SM01173"/>
    </source>
</evidence>
<name>A0ABQ5B506_9ASTR</name>
<dbReference type="Pfam" id="PF13821">
    <property type="entry name" value="DUF4187"/>
    <property type="match status" value="1"/>
</dbReference>
<dbReference type="Proteomes" id="UP001151760">
    <property type="component" value="Unassembled WGS sequence"/>
</dbReference>
<evidence type="ECO:0000313" key="2">
    <source>
        <dbReference type="EMBL" id="GJT09820.1"/>
    </source>
</evidence>
<protein>
    <submittedName>
        <fullName evidence="2">G patch domain-containing protein 11</fullName>
    </submittedName>
</protein>
<comment type="caution">
    <text evidence="2">The sequence shown here is derived from an EMBL/GenBank/DDBJ whole genome shotgun (WGS) entry which is preliminary data.</text>
</comment>
<feature type="domain" description="DUF4187" evidence="1">
    <location>
        <begin position="104"/>
        <end position="196"/>
    </location>
</feature>
<sequence length="196" mass="22833">MVTRRSRWQMGFEVVARSEQGSFIGMVVGVCALHTVHGLPLEDLQQLKKVWKLSSNPQSCQIYALNSATRRCLGRKLQTLSRKVVIEKCKGEVELFVKEKLSKEEELAWENRMRETELIVDFECRVKEHFSANKTDSYCVCEFGFWKVDNDYLLQDLHEMLMKLRDDFWYCLFCGCQYESMEALLANCPGINGDDH</sequence>
<reference evidence="2" key="1">
    <citation type="journal article" date="2022" name="Int. J. Mol. Sci.">
        <title>Draft Genome of Tanacetum Coccineum: Genomic Comparison of Closely Related Tanacetum-Family Plants.</title>
        <authorList>
            <person name="Yamashiro T."/>
            <person name="Shiraishi A."/>
            <person name="Nakayama K."/>
            <person name="Satake H."/>
        </authorList>
    </citation>
    <scope>NUCLEOTIDE SEQUENCE</scope>
</reference>
<evidence type="ECO:0000313" key="3">
    <source>
        <dbReference type="Proteomes" id="UP001151760"/>
    </source>
</evidence>
<dbReference type="InterPro" id="IPR039249">
    <property type="entry name" value="GPATCH11"/>
</dbReference>
<dbReference type="EMBL" id="BQNB010012939">
    <property type="protein sequence ID" value="GJT09820.1"/>
    <property type="molecule type" value="Genomic_DNA"/>
</dbReference>